<dbReference type="EMBL" id="JAGTTL010000008">
    <property type="protein sequence ID" value="KAK6319422.1"/>
    <property type="molecule type" value="Genomic_DNA"/>
</dbReference>
<feature type="coiled-coil region" evidence="1">
    <location>
        <begin position="146"/>
        <end position="205"/>
    </location>
</feature>
<sequence length="646" mass="70626">MAAAKRGKNNSGFLGINETPDEDQPMVFIPGVSREGHLRTAFKSVSGTSSSERKVKIGTKYGSEIRGEAPLSRGNKKQGQPLSLSSVSESSMGRGQLQSTPASTVPPPSPATQQRLLTTPQALSEVTQAKSRASLKDLCPEDKRRIANLIQELARVSEEKEESVQRLRDEQETFERTILQLEQQNQLIVQERESLQQQYRECQELLGLYQQYLSQQQEKLNQSIAQLSHARNSHSKAPSSEGASTKPSRGERATAWDGSYLGLPTLGGTGTNGGGRERSGGGRGAGGRVPSLSPASLSDDLHSATPHPYSSSSDQSQGPIKRRGCRRGGAHSELRLASHRSRQEHLVNGGFPHRGATEAPRLSITSPLLHNGPGEPPEDSRGLHGPGGLLPGGDRVGEGVGAEGTLSAPLLGPEDWEERRHQLLLQKLQLEVERERLQARLAQQEEKLIRQNQHLRHTRLDYSRFQQATAAELSHSMSRNGTDPLPNGHALLGEVRGCDDAEDLGEAAEQEVPPHRDTTAHIPLQNSIHSPEPFHNKSRRDMASSPVVSQSILKATPAPVMPPTLPRTPHSRLDSSLIELLEVFSPISVPERNRPSTHRGNPTRHHPPLSVPQPACRALLSHPGPYRTPQQDLEESQILEEIFFIC</sequence>
<comment type="caution">
    <text evidence="3">The sequence shown here is derived from an EMBL/GenBank/DDBJ whole genome shotgun (WGS) entry which is preliminary data.</text>
</comment>
<reference evidence="3 4" key="1">
    <citation type="submission" date="2021-04" db="EMBL/GenBank/DDBJ databases">
        <authorList>
            <person name="De Guttry C."/>
            <person name="Zahm M."/>
            <person name="Klopp C."/>
            <person name="Cabau C."/>
            <person name="Louis A."/>
            <person name="Berthelot C."/>
            <person name="Parey E."/>
            <person name="Roest Crollius H."/>
            <person name="Montfort J."/>
            <person name="Robinson-Rechavi M."/>
            <person name="Bucao C."/>
            <person name="Bouchez O."/>
            <person name="Gislard M."/>
            <person name="Lluch J."/>
            <person name="Milhes M."/>
            <person name="Lampietro C."/>
            <person name="Lopez Roques C."/>
            <person name="Donnadieu C."/>
            <person name="Braasch I."/>
            <person name="Desvignes T."/>
            <person name="Postlethwait J."/>
            <person name="Bobe J."/>
            <person name="Wedekind C."/>
            <person name="Guiguen Y."/>
        </authorList>
    </citation>
    <scope>NUCLEOTIDE SEQUENCE [LARGE SCALE GENOMIC DNA]</scope>
    <source>
        <strain evidence="3">Cs_M1</strain>
        <tissue evidence="3">Blood</tissue>
    </source>
</reference>
<feature type="region of interest" description="Disordered" evidence="2">
    <location>
        <begin position="505"/>
        <end position="547"/>
    </location>
</feature>
<feature type="compositionally biased region" description="Basic and acidic residues" evidence="2">
    <location>
        <begin position="330"/>
        <end position="345"/>
    </location>
</feature>
<feature type="region of interest" description="Disordered" evidence="2">
    <location>
        <begin position="223"/>
        <end position="413"/>
    </location>
</feature>
<dbReference type="InterPro" id="IPR032736">
    <property type="entry name" value="Hinderin"/>
</dbReference>
<feature type="region of interest" description="Disordered" evidence="2">
    <location>
        <begin position="41"/>
        <end position="113"/>
    </location>
</feature>
<protein>
    <recommendedName>
        <fullName evidence="5">Protein hinderin</fullName>
    </recommendedName>
</protein>
<evidence type="ECO:0008006" key="5">
    <source>
        <dbReference type="Google" id="ProtNLM"/>
    </source>
</evidence>
<dbReference type="AlphaFoldDB" id="A0AAN8M5E6"/>
<evidence type="ECO:0000256" key="1">
    <source>
        <dbReference type="SAM" id="Coils"/>
    </source>
</evidence>
<feature type="compositionally biased region" description="Polar residues" evidence="2">
    <location>
        <begin position="223"/>
        <end position="247"/>
    </location>
</feature>
<name>A0AAN8M5E6_9TELE</name>
<feature type="compositionally biased region" description="Basic residues" evidence="2">
    <location>
        <begin position="320"/>
        <end position="329"/>
    </location>
</feature>
<keyword evidence="1" id="KW-0175">Coiled coil</keyword>
<keyword evidence="4" id="KW-1185">Reference proteome</keyword>
<feature type="compositionally biased region" description="Gly residues" evidence="2">
    <location>
        <begin position="265"/>
        <end position="274"/>
    </location>
</feature>
<feature type="compositionally biased region" description="Low complexity" evidence="2">
    <location>
        <begin position="82"/>
        <end position="91"/>
    </location>
</feature>
<dbReference type="PANTHER" id="PTHR28375:SF1">
    <property type="entry name" value="PROTEIN HINDERIN"/>
    <property type="match status" value="1"/>
</dbReference>
<feature type="compositionally biased region" description="Basic and acidic residues" evidence="2">
    <location>
        <begin position="532"/>
        <end position="542"/>
    </location>
</feature>
<proteinExistence type="predicted"/>
<accession>A0AAN8M5E6</accession>
<feature type="region of interest" description="Disordered" evidence="2">
    <location>
        <begin position="1"/>
        <end position="28"/>
    </location>
</feature>
<evidence type="ECO:0000313" key="4">
    <source>
        <dbReference type="Proteomes" id="UP001356427"/>
    </source>
</evidence>
<organism evidence="3 4">
    <name type="scientific">Coregonus suidteri</name>
    <dbReference type="NCBI Taxonomy" id="861788"/>
    <lineage>
        <taxon>Eukaryota</taxon>
        <taxon>Metazoa</taxon>
        <taxon>Chordata</taxon>
        <taxon>Craniata</taxon>
        <taxon>Vertebrata</taxon>
        <taxon>Euteleostomi</taxon>
        <taxon>Actinopterygii</taxon>
        <taxon>Neopterygii</taxon>
        <taxon>Teleostei</taxon>
        <taxon>Protacanthopterygii</taxon>
        <taxon>Salmoniformes</taxon>
        <taxon>Salmonidae</taxon>
        <taxon>Coregoninae</taxon>
        <taxon>Coregonus</taxon>
    </lineage>
</organism>
<feature type="compositionally biased region" description="Polar residues" evidence="2">
    <location>
        <begin position="308"/>
        <end position="318"/>
    </location>
</feature>
<evidence type="ECO:0000313" key="3">
    <source>
        <dbReference type="EMBL" id="KAK6319422.1"/>
    </source>
</evidence>
<dbReference type="PANTHER" id="PTHR28375">
    <property type="entry name" value="PROTEIN HINDERIN"/>
    <property type="match status" value="1"/>
</dbReference>
<feature type="region of interest" description="Disordered" evidence="2">
    <location>
        <begin position="589"/>
        <end position="614"/>
    </location>
</feature>
<evidence type="ECO:0000256" key="2">
    <source>
        <dbReference type="SAM" id="MobiDB-lite"/>
    </source>
</evidence>
<gene>
    <name evidence="3" type="ORF">J4Q44_G00106330</name>
</gene>
<feature type="coiled-coil region" evidence="1">
    <location>
        <begin position="420"/>
        <end position="454"/>
    </location>
</feature>
<feature type="compositionally biased region" description="Basic residues" evidence="2">
    <location>
        <begin position="595"/>
        <end position="607"/>
    </location>
</feature>
<dbReference type="Proteomes" id="UP001356427">
    <property type="component" value="Unassembled WGS sequence"/>
</dbReference>
<dbReference type="Pfam" id="PF15369">
    <property type="entry name" value="KIAA1328"/>
    <property type="match status" value="2"/>
</dbReference>